<protein>
    <submittedName>
        <fullName evidence="8">DUF4433 domain-containing protein</fullName>
    </submittedName>
</protein>
<comment type="caution">
    <text evidence="6">Lacks conserved residue(s) required for the propagation of feature annotation.</text>
</comment>
<comment type="catalytic activity">
    <reaction evidence="6">
        <text>a thymidine in DNA + NAD(+) = an N-(ADP-alpha-D-ribosyl)-thymidine in DNA + nicotinamide + H(+)</text>
        <dbReference type="Rhea" id="RHEA:71651"/>
        <dbReference type="Rhea" id="RHEA-COMP:13556"/>
        <dbReference type="Rhea" id="RHEA-COMP:18051"/>
        <dbReference type="ChEBI" id="CHEBI:15378"/>
        <dbReference type="ChEBI" id="CHEBI:17154"/>
        <dbReference type="ChEBI" id="CHEBI:57540"/>
        <dbReference type="ChEBI" id="CHEBI:137386"/>
        <dbReference type="ChEBI" id="CHEBI:191199"/>
    </reaction>
</comment>
<keyword evidence="2 6" id="KW-0328">Glycosyltransferase</keyword>
<keyword evidence="5 6" id="KW-0238">DNA-binding</keyword>
<organism evidence="8 9">
    <name type="scientific">Cryptosporangium phraense</name>
    <dbReference type="NCBI Taxonomy" id="2593070"/>
    <lineage>
        <taxon>Bacteria</taxon>
        <taxon>Bacillati</taxon>
        <taxon>Actinomycetota</taxon>
        <taxon>Actinomycetes</taxon>
        <taxon>Cryptosporangiales</taxon>
        <taxon>Cryptosporangiaceae</taxon>
        <taxon>Cryptosporangium</taxon>
    </lineage>
</organism>
<dbReference type="OrthoDB" id="9813972at2"/>
<evidence type="ECO:0000259" key="7">
    <source>
        <dbReference type="PROSITE" id="PS52018"/>
    </source>
</evidence>
<keyword evidence="3 6" id="KW-0808">Transferase</keyword>
<evidence type="ECO:0000256" key="2">
    <source>
        <dbReference type="ARBA" id="ARBA00022676"/>
    </source>
</evidence>
<evidence type="ECO:0000313" key="8">
    <source>
        <dbReference type="EMBL" id="TQS43750.1"/>
    </source>
</evidence>
<evidence type="ECO:0000313" key="9">
    <source>
        <dbReference type="Proteomes" id="UP000317982"/>
    </source>
</evidence>
<dbReference type="GO" id="GO:0016779">
    <property type="term" value="F:nucleotidyltransferase activity"/>
    <property type="evidence" value="ECO:0007669"/>
    <property type="project" value="UniProtKB-UniRule"/>
</dbReference>
<dbReference type="AlphaFoldDB" id="A0A545AQZ2"/>
<name>A0A545AQZ2_9ACTN</name>
<accession>A0A545AQZ2</accession>
<keyword evidence="1 6" id="KW-1277">Toxin-antitoxin system</keyword>
<feature type="active site" evidence="6">
    <location>
        <position position="163"/>
    </location>
</feature>
<dbReference type="Proteomes" id="UP000317982">
    <property type="component" value="Unassembled WGS sequence"/>
</dbReference>
<dbReference type="InParanoid" id="A0A545AQZ2"/>
<evidence type="ECO:0000256" key="4">
    <source>
        <dbReference type="ARBA" id="ARBA00022695"/>
    </source>
</evidence>
<dbReference type="GO" id="GO:0003677">
    <property type="term" value="F:DNA binding"/>
    <property type="evidence" value="ECO:0007669"/>
    <property type="project" value="UniProtKB-UniRule"/>
</dbReference>
<reference evidence="8 9" key="1">
    <citation type="submission" date="2019-07" db="EMBL/GenBank/DDBJ databases">
        <title>Cryptosporangium phraense sp. nov., isolated from plant litter.</title>
        <authorList>
            <person name="Suriyachadkun C."/>
        </authorList>
    </citation>
    <scope>NUCLEOTIDE SEQUENCE [LARGE SCALE GENOMIC DNA]</scope>
    <source>
        <strain evidence="8 9">A-T 5661</strain>
    </source>
</reference>
<dbReference type="EMBL" id="VIRS01000011">
    <property type="protein sequence ID" value="TQS43750.1"/>
    <property type="molecule type" value="Genomic_DNA"/>
</dbReference>
<gene>
    <name evidence="8" type="ORF">FL583_17080</name>
</gene>
<comment type="caution">
    <text evidence="8">The sequence shown here is derived from an EMBL/GenBank/DDBJ whole genome shotgun (WGS) entry which is preliminary data.</text>
</comment>
<comment type="similarity">
    <text evidence="6">Belongs to the DarT ADP-ribosyltransferase family.</text>
</comment>
<keyword evidence="4 6" id="KW-0548">Nucleotidyltransferase</keyword>
<feature type="domain" description="DarT" evidence="7">
    <location>
        <begin position="5"/>
        <end position="210"/>
    </location>
</feature>
<dbReference type="Pfam" id="PF14487">
    <property type="entry name" value="DarT"/>
    <property type="match status" value="1"/>
</dbReference>
<sequence>MTRRTRILHFTHEDNLVQIFGRGGLVCDKQRRSSGIESRNVAYSDLKLERSQTIVEVPPGGTLDDYVPFYFGPKSPMMLTYMNGNVTGSLEDLNEIVYFVSSAQHVEASGLKFAFTDGHPVKQPRFFYNDLADLGEVDHALMWQKWWHDTDEYPDRKRRRQAEFLVWREMPLTEIDHLVTKSHPKRLEVESMLSNWDLDIPCRAWPSWYY</sequence>
<dbReference type="PROSITE" id="PS52018">
    <property type="entry name" value="DART"/>
    <property type="match status" value="1"/>
</dbReference>
<evidence type="ECO:0000256" key="6">
    <source>
        <dbReference type="PROSITE-ProRule" id="PRU01362"/>
    </source>
</evidence>
<feature type="active site" description="Proton acceptor" evidence="6">
    <location>
        <position position="50"/>
    </location>
</feature>
<evidence type="ECO:0000256" key="5">
    <source>
        <dbReference type="ARBA" id="ARBA00023125"/>
    </source>
</evidence>
<dbReference type="GO" id="GO:0016757">
    <property type="term" value="F:glycosyltransferase activity"/>
    <property type="evidence" value="ECO:0007669"/>
    <property type="project" value="UniProtKB-UniRule"/>
</dbReference>
<feature type="binding site" evidence="6">
    <location>
        <position position="50"/>
    </location>
    <ligand>
        <name>NAD(+)</name>
        <dbReference type="ChEBI" id="CHEBI:57540"/>
    </ligand>
</feature>
<evidence type="ECO:0000256" key="3">
    <source>
        <dbReference type="ARBA" id="ARBA00022679"/>
    </source>
</evidence>
<proteinExistence type="inferred from homology"/>
<dbReference type="RefSeq" id="WP_142705663.1">
    <property type="nucleotide sequence ID" value="NZ_VIRS01000011.1"/>
</dbReference>
<keyword evidence="9" id="KW-1185">Reference proteome</keyword>
<dbReference type="InterPro" id="IPR029494">
    <property type="entry name" value="DarT"/>
</dbReference>
<evidence type="ECO:0000256" key="1">
    <source>
        <dbReference type="ARBA" id="ARBA00022649"/>
    </source>
</evidence>
<feature type="binding site" evidence="6">
    <location>
        <begin position="9"/>
        <end position="11"/>
    </location>
    <ligand>
        <name>NAD(+)</name>
        <dbReference type="ChEBI" id="CHEBI:57540"/>
    </ligand>
</feature>